<keyword evidence="3" id="KW-1185">Reference proteome</keyword>
<organism evidence="3 4">
    <name type="scientific">Echinops telfairi</name>
    <name type="common">Lesser hedgehog tenrec</name>
    <dbReference type="NCBI Taxonomy" id="9371"/>
    <lineage>
        <taxon>Eukaryota</taxon>
        <taxon>Metazoa</taxon>
        <taxon>Chordata</taxon>
        <taxon>Craniata</taxon>
        <taxon>Vertebrata</taxon>
        <taxon>Euteleostomi</taxon>
        <taxon>Mammalia</taxon>
        <taxon>Eutheria</taxon>
        <taxon>Afrotheria</taxon>
        <taxon>Tenrecidae</taxon>
        <taxon>Tenrecinae</taxon>
        <taxon>Echinops</taxon>
    </lineage>
</organism>
<dbReference type="InterPro" id="IPR007951">
    <property type="entry name" value="KRTAP_PMG"/>
</dbReference>
<dbReference type="Proteomes" id="UP000694863">
    <property type="component" value="Unplaced"/>
</dbReference>
<dbReference type="RefSeq" id="XP_004713160.1">
    <property type="nucleotide sequence ID" value="XM_004713103.3"/>
</dbReference>
<accession>A0ABM0J258</accession>
<evidence type="ECO:0000256" key="2">
    <source>
        <dbReference type="RuleBase" id="RU369044"/>
    </source>
</evidence>
<proteinExistence type="inferred from homology"/>
<comment type="similarity">
    <text evidence="2">Belongs to the PMG family.</text>
</comment>
<keyword evidence="1 2" id="KW-0416">Keratin</keyword>
<protein>
    <recommendedName>
        <fullName evidence="2">Keratin-associated protein</fullName>
    </recommendedName>
</protein>
<comment type="function">
    <text evidence="2">In the hair cortex, hair keratin intermediate filaments are embedded in an interfilamentous matrix, consisting of hair keratin-associated proteins (KRTAP), which are essential for the formation of a rigid and resistant hair shaft through their extensive disulfide bond cross-linking with abundant cysteine residues of hair keratins. The matrix proteins include the high-sulfur and high-glycine-tyrosine keratins.</text>
</comment>
<evidence type="ECO:0000313" key="3">
    <source>
        <dbReference type="Proteomes" id="UP000694863"/>
    </source>
</evidence>
<reference evidence="4" key="1">
    <citation type="submission" date="2025-08" db="UniProtKB">
        <authorList>
            <consortium name="RefSeq"/>
        </authorList>
    </citation>
    <scope>IDENTIFICATION</scope>
</reference>
<sequence length="169" mass="17413">MSFNRCSGNFSSSLGSCQHFPGSFCGSSYPNNLLYSTGVCSPSNVQLGSSLYGGCQETFYKPSPCQNSCVVSSPGQASCYRSRSSTLCKPCQPTVAVSQGFGAGSGCSLGFGSTSLYSQGCGINHVRPVSCGTQGFSSQVSGSGFFHPNYLASGNCQSSCYRPTCGSGF</sequence>
<gene>
    <name evidence="4" type="primary">LOC101661130</name>
</gene>
<dbReference type="PROSITE" id="PS51257">
    <property type="entry name" value="PROKAR_LIPOPROTEIN"/>
    <property type="match status" value="1"/>
</dbReference>
<dbReference type="GeneID" id="101661130"/>
<comment type="subunit">
    <text evidence="2">Interacts with hair keratins.</text>
</comment>
<evidence type="ECO:0000256" key="1">
    <source>
        <dbReference type="ARBA" id="ARBA00022744"/>
    </source>
</evidence>
<evidence type="ECO:0000313" key="4">
    <source>
        <dbReference type="RefSeq" id="XP_004713160.1"/>
    </source>
</evidence>
<name>A0ABM0J258_ECHTE</name>
<dbReference type="Pfam" id="PF05287">
    <property type="entry name" value="PMG"/>
    <property type="match status" value="1"/>
</dbReference>